<dbReference type="OrthoDB" id="9794626at2"/>
<dbReference type="RefSeq" id="WP_109515577.1">
    <property type="nucleotide sequence ID" value="NZ_PDOA01000002.1"/>
</dbReference>
<organism evidence="20 21">
    <name type="scientific">Teichococcus aestuarii</name>
    <dbReference type="NCBI Taxonomy" id="568898"/>
    <lineage>
        <taxon>Bacteria</taxon>
        <taxon>Pseudomonadati</taxon>
        <taxon>Pseudomonadota</taxon>
        <taxon>Alphaproteobacteria</taxon>
        <taxon>Acetobacterales</taxon>
        <taxon>Roseomonadaceae</taxon>
        <taxon>Roseomonas</taxon>
    </lineage>
</organism>
<dbReference type="HAMAP" id="MF_00719">
    <property type="entry name" value="CobS"/>
    <property type="match status" value="1"/>
</dbReference>
<feature type="transmembrane region" description="Helical" evidence="19">
    <location>
        <begin position="73"/>
        <end position="90"/>
    </location>
</feature>
<keyword evidence="12 19" id="KW-1133">Transmembrane helix</keyword>
<evidence type="ECO:0000256" key="9">
    <source>
        <dbReference type="ARBA" id="ARBA00022679"/>
    </source>
</evidence>
<feature type="transmembrane region" description="Helical" evidence="19">
    <location>
        <begin position="178"/>
        <end position="196"/>
    </location>
</feature>
<comment type="pathway">
    <text evidence="3 19">Cofactor biosynthesis; adenosylcobalamin biosynthesis; adenosylcobalamin from cob(II)yrinate a,c-diamide: step 7/7.</text>
</comment>
<evidence type="ECO:0000256" key="8">
    <source>
        <dbReference type="ARBA" id="ARBA00022573"/>
    </source>
</evidence>
<dbReference type="NCBIfam" id="TIGR00317">
    <property type="entry name" value="cobS"/>
    <property type="match status" value="1"/>
</dbReference>
<gene>
    <name evidence="19 20" type="primary">cobS</name>
    <name evidence="20" type="ORF">CR165_03460</name>
</gene>
<keyword evidence="10 19" id="KW-0812">Transmembrane</keyword>
<evidence type="ECO:0000256" key="1">
    <source>
        <dbReference type="ARBA" id="ARBA00001946"/>
    </source>
</evidence>
<feature type="transmembrane region" description="Helical" evidence="19">
    <location>
        <begin position="202"/>
        <end position="220"/>
    </location>
</feature>
<dbReference type="EMBL" id="PDOA01000002">
    <property type="protein sequence ID" value="PWC29942.1"/>
    <property type="molecule type" value="Genomic_DNA"/>
</dbReference>
<keyword evidence="8 19" id="KW-0169">Cobalamin biosynthesis</keyword>
<evidence type="ECO:0000256" key="5">
    <source>
        <dbReference type="ARBA" id="ARBA00013200"/>
    </source>
</evidence>
<dbReference type="GO" id="GO:0008818">
    <property type="term" value="F:cobalamin 5'-phosphate synthase activity"/>
    <property type="evidence" value="ECO:0007669"/>
    <property type="project" value="UniProtKB-UniRule"/>
</dbReference>
<dbReference type="PANTHER" id="PTHR34148:SF1">
    <property type="entry name" value="ADENOSYLCOBINAMIDE-GDP RIBAZOLETRANSFERASE"/>
    <property type="match status" value="1"/>
</dbReference>
<dbReference type="GO" id="GO:0005886">
    <property type="term" value="C:plasma membrane"/>
    <property type="evidence" value="ECO:0007669"/>
    <property type="project" value="UniProtKB-SubCell"/>
</dbReference>
<keyword evidence="11 19" id="KW-0460">Magnesium</keyword>
<protein>
    <recommendedName>
        <fullName evidence="6 19">Adenosylcobinamide-GDP ribazoletransferase</fullName>
        <ecNumber evidence="5 19">2.7.8.26</ecNumber>
    </recommendedName>
    <alternativeName>
        <fullName evidence="16 19">Cobalamin synthase</fullName>
    </alternativeName>
    <alternativeName>
        <fullName evidence="15 19">Cobalamin-5'-phosphate synthase</fullName>
    </alternativeName>
</protein>
<evidence type="ECO:0000256" key="2">
    <source>
        <dbReference type="ARBA" id="ARBA00004651"/>
    </source>
</evidence>
<proteinExistence type="inferred from homology"/>
<evidence type="ECO:0000256" key="14">
    <source>
        <dbReference type="ARBA" id="ARBA00025228"/>
    </source>
</evidence>
<accession>A0A2U1V7R7</accession>
<evidence type="ECO:0000256" key="7">
    <source>
        <dbReference type="ARBA" id="ARBA00022475"/>
    </source>
</evidence>
<dbReference type="PANTHER" id="PTHR34148">
    <property type="entry name" value="ADENOSYLCOBINAMIDE-GDP RIBAZOLETRANSFERASE"/>
    <property type="match status" value="1"/>
</dbReference>
<evidence type="ECO:0000313" key="20">
    <source>
        <dbReference type="EMBL" id="PWC29942.1"/>
    </source>
</evidence>
<dbReference type="UniPathway" id="UPA00148">
    <property type="reaction ID" value="UER00238"/>
</dbReference>
<evidence type="ECO:0000256" key="11">
    <source>
        <dbReference type="ARBA" id="ARBA00022842"/>
    </source>
</evidence>
<keyword evidence="7 19" id="KW-1003">Cell membrane</keyword>
<name>A0A2U1V7R7_9PROT</name>
<sequence>MSGWLIGWLAARRAELGAALGLMTRLPLGRWPMPEAPEGFARAAWAYPLAGALAGGLAGGAQALLLWAGMPPALATAWALAALLLLTGALHEDGLADMADGFGGGRDRERKLAIMRDSRIGSYGALALLLSLGLRGAALALLASPLAWVAAGALSRAALLLPLGLLRPARADGLAAGLGRAGVLPGLALGAGLAFLLLPAGAALAATLAAALAGLGVAWLARRQVGGHTGDILGACAVLAECAALSALSLGR</sequence>
<evidence type="ECO:0000256" key="3">
    <source>
        <dbReference type="ARBA" id="ARBA00004663"/>
    </source>
</evidence>
<comment type="subcellular location">
    <subcellularLocation>
        <location evidence="2 19">Cell membrane</location>
        <topology evidence="2 19">Multi-pass membrane protein</topology>
    </subcellularLocation>
</comment>
<dbReference type="GO" id="GO:0009236">
    <property type="term" value="P:cobalamin biosynthetic process"/>
    <property type="evidence" value="ECO:0007669"/>
    <property type="project" value="UniProtKB-UniRule"/>
</dbReference>
<evidence type="ECO:0000256" key="10">
    <source>
        <dbReference type="ARBA" id="ARBA00022692"/>
    </source>
</evidence>
<reference evidence="21" key="1">
    <citation type="submission" date="2017-10" db="EMBL/GenBank/DDBJ databases">
        <authorList>
            <person name="Toshchakov S.V."/>
            <person name="Goeva M.A."/>
        </authorList>
    </citation>
    <scope>NUCLEOTIDE SEQUENCE [LARGE SCALE GENOMIC DNA]</scope>
    <source>
        <strain evidence="21">JR1/69-1-13</strain>
    </source>
</reference>
<keyword evidence="21" id="KW-1185">Reference proteome</keyword>
<comment type="cofactor">
    <cofactor evidence="1 19">
        <name>Mg(2+)</name>
        <dbReference type="ChEBI" id="CHEBI:18420"/>
    </cofactor>
</comment>
<evidence type="ECO:0000256" key="17">
    <source>
        <dbReference type="ARBA" id="ARBA00048623"/>
    </source>
</evidence>
<feature type="transmembrane region" description="Helical" evidence="19">
    <location>
        <begin position="120"/>
        <end position="140"/>
    </location>
</feature>
<dbReference type="Pfam" id="PF02654">
    <property type="entry name" value="CobS"/>
    <property type="match status" value="1"/>
</dbReference>
<evidence type="ECO:0000256" key="6">
    <source>
        <dbReference type="ARBA" id="ARBA00015850"/>
    </source>
</evidence>
<evidence type="ECO:0000256" key="13">
    <source>
        <dbReference type="ARBA" id="ARBA00023136"/>
    </source>
</evidence>
<dbReference type="AlphaFoldDB" id="A0A2U1V7R7"/>
<dbReference type="EC" id="2.7.8.26" evidence="5 19"/>
<keyword evidence="13 19" id="KW-0472">Membrane</keyword>
<evidence type="ECO:0000256" key="19">
    <source>
        <dbReference type="HAMAP-Rule" id="MF_00719"/>
    </source>
</evidence>
<comment type="caution">
    <text evidence="20">The sequence shown here is derived from an EMBL/GenBank/DDBJ whole genome shotgun (WGS) entry which is preliminary data.</text>
</comment>
<evidence type="ECO:0000256" key="16">
    <source>
        <dbReference type="ARBA" id="ARBA00032853"/>
    </source>
</evidence>
<comment type="catalytic activity">
    <reaction evidence="17 19">
        <text>alpha-ribazole + adenosylcob(III)inamide-GDP = adenosylcob(III)alamin + GMP + H(+)</text>
        <dbReference type="Rhea" id="RHEA:16049"/>
        <dbReference type="ChEBI" id="CHEBI:10329"/>
        <dbReference type="ChEBI" id="CHEBI:15378"/>
        <dbReference type="ChEBI" id="CHEBI:18408"/>
        <dbReference type="ChEBI" id="CHEBI:58115"/>
        <dbReference type="ChEBI" id="CHEBI:60487"/>
        <dbReference type="EC" id="2.7.8.26"/>
    </reaction>
</comment>
<comment type="similarity">
    <text evidence="4 19">Belongs to the CobS family.</text>
</comment>
<comment type="function">
    <text evidence="14 19">Joins adenosylcobinamide-GDP and alpha-ribazole to generate adenosylcobalamin (Ado-cobalamin). Also synthesizes adenosylcobalamin 5'-phosphate from adenosylcobinamide-GDP and alpha-ribazole 5'-phosphate.</text>
</comment>
<comment type="catalytic activity">
    <reaction evidence="18 19">
        <text>alpha-ribazole 5'-phosphate + adenosylcob(III)inamide-GDP = adenosylcob(III)alamin 5'-phosphate + GMP + H(+)</text>
        <dbReference type="Rhea" id="RHEA:23560"/>
        <dbReference type="ChEBI" id="CHEBI:15378"/>
        <dbReference type="ChEBI" id="CHEBI:57918"/>
        <dbReference type="ChEBI" id="CHEBI:58115"/>
        <dbReference type="ChEBI" id="CHEBI:60487"/>
        <dbReference type="ChEBI" id="CHEBI:60493"/>
        <dbReference type="EC" id="2.7.8.26"/>
    </reaction>
</comment>
<dbReference type="GO" id="GO:0051073">
    <property type="term" value="F:adenosylcobinamide-GDP ribazoletransferase activity"/>
    <property type="evidence" value="ECO:0007669"/>
    <property type="project" value="UniProtKB-UniRule"/>
</dbReference>
<evidence type="ECO:0000313" key="21">
    <source>
        <dbReference type="Proteomes" id="UP000245048"/>
    </source>
</evidence>
<keyword evidence="9 19" id="KW-0808">Transferase</keyword>
<feature type="transmembrane region" description="Helical" evidence="19">
    <location>
        <begin position="146"/>
        <end position="166"/>
    </location>
</feature>
<dbReference type="Proteomes" id="UP000245048">
    <property type="component" value="Unassembled WGS sequence"/>
</dbReference>
<evidence type="ECO:0000256" key="18">
    <source>
        <dbReference type="ARBA" id="ARBA00049504"/>
    </source>
</evidence>
<dbReference type="InterPro" id="IPR003805">
    <property type="entry name" value="CobS"/>
</dbReference>
<evidence type="ECO:0000256" key="15">
    <source>
        <dbReference type="ARBA" id="ARBA00032605"/>
    </source>
</evidence>
<evidence type="ECO:0000256" key="12">
    <source>
        <dbReference type="ARBA" id="ARBA00022989"/>
    </source>
</evidence>
<evidence type="ECO:0000256" key="4">
    <source>
        <dbReference type="ARBA" id="ARBA00010561"/>
    </source>
</evidence>